<keyword evidence="6" id="KW-0227">DNA damage</keyword>
<evidence type="ECO:0000256" key="3">
    <source>
        <dbReference type="ARBA" id="ARBA00006585"/>
    </source>
</evidence>
<organism evidence="13">
    <name type="scientific">Culex tarsalis</name>
    <name type="common">Encephalitis mosquito</name>
    <dbReference type="NCBI Taxonomy" id="7177"/>
    <lineage>
        <taxon>Eukaryota</taxon>
        <taxon>Metazoa</taxon>
        <taxon>Ecdysozoa</taxon>
        <taxon>Arthropoda</taxon>
        <taxon>Hexapoda</taxon>
        <taxon>Insecta</taxon>
        <taxon>Pterygota</taxon>
        <taxon>Neoptera</taxon>
        <taxon>Endopterygota</taxon>
        <taxon>Diptera</taxon>
        <taxon>Nematocera</taxon>
        <taxon>Culicoidea</taxon>
        <taxon>Culicidae</taxon>
        <taxon>Culicinae</taxon>
        <taxon>Culicini</taxon>
        <taxon>Culex</taxon>
        <taxon>Culex</taxon>
    </lineage>
</organism>
<protein>
    <recommendedName>
        <fullName evidence="4">Protein MMS22-like</fullName>
    </recommendedName>
    <alternativeName>
        <fullName evidence="10">Methyl methanesulfonate-sensitivity protein 22-like</fullName>
    </alternativeName>
</protein>
<evidence type="ECO:0000256" key="5">
    <source>
        <dbReference type="ARBA" id="ARBA00022454"/>
    </source>
</evidence>
<dbReference type="PANTHER" id="PTHR28547">
    <property type="entry name" value="PROTEIN MMS22-LIKE"/>
    <property type="match status" value="1"/>
</dbReference>
<evidence type="ECO:0000313" key="13">
    <source>
        <dbReference type="EMBL" id="JAV20194.1"/>
    </source>
</evidence>
<name>A0A1Q3EY11_CULTA</name>
<dbReference type="GO" id="GO:0043596">
    <property type="term" value="C:nuclear replication fork"/>
    <property type="evidence" value="ECO:0007669"/>
    <property type="project" value="TreeGrafter"/>
</dbReference>
<evidence type="ECO:0000256" key="8">
    <source>
        <dbReference type="ARBA" id="ARBA00023204"/>
    </source>
</evidence>
<keyword evidence="9" id="KW-0539">Nucleus</keyword>
<evidence type="ECO:0000259" key="11">
    <source>
        <dbReference type="Pfam" id="PF14910"/>
    </source>
</evidence>
<keyword evidence="8" id="KW-0234">DNA repair</keyword>
<evidence type="ECO:0000256" key="9">
    <source>
        <dbReference type="ARBA" id="ARBA00023242"/>
    </source>
</evidence>
<keyword evidence="7" id="KW-0156">Chromatin regulator</keyword>
<dbReference type="InterPro" id="IPR029424">
    <property type="entry name" value="MMS22L_C"/>
</dbReference>
<dbReference type="GO" id="GO:0000724">
    <property type="term" value="P:double-strand break repair via homologous recombination"/>
    <property type="evidence" value="ECO:0007669"/>
    <property type="project" value="InterPro"/>
</dbReference>
<evidence type="ECO:0000256" key="6">
    <source>
        <dbReference type="ARBA" id="ARBA00022763"/>
    </source>
</evidence>
<evidence type="ECO:0000256" key="4">
    <source>
        <dbReference type="ARBA" id="ARBA00021061"/>
    </source>
</evidence>
<evidence type="ECO:0000256" key="10">
    <source>
        <dbReference type="ARBA" id="ARBA00033326"/>
    </source>
</evidence>
<accession>A0A1Q3EY11</accession>
<reference evidence="13" key="1">
    <citation type="submission" date="2017-01" db="EMBL/GenBank/DDBJ databases">
        <title>A deep insight into the sialotranscriptome of adult male and female Cluex tarsalis mosquitoes.</title>
        <authorList>
            <person name="Ribeiro J.M."/>
            <person name="Moreira F."/>
            <person name="Bernard K.A."/>
            <person name="Calvo E."/>
        </authorList>
    </citation>
    <scope>NUCLEOTIDE SEQUENCE</scope>
    <source>
        <strain evidence="13">Kern County</strain>
        <tissue evidence="13">Salivary glands</tissue>
    </source>
</reference>
<dbReference type="InterPro" id="IPR042320">
    <property type="entry name" value="MMS22-like"/>
</dbReference>
<feature type="domain" description="MMS22-like C-terminal" evidence="12">
    <location>
        <begin position="723"/>
        <end position="1085"/>
    </location>
</feature>
<evidence type="ECO:0000256" key="2">
    <source>
        <dbReference type="ARBA" id="ARBA00004286"/>
    </source>
</evidence>
<comment type="similarity">
    <text evidence="3">Belongs to the MMS22 family. MMS22L subfamily.</text>
</comment>
<proteinExistence type="inferred from homology"/>
<dbReference type="AlphaFoldDB" id="A0A1Q3EY11"/>
<dbReference type="EMBL" id="GFDL01014851">
    <property type="protein sequence ID" value="JAV20194.1"/>
    <property type="molecule type" value="Transcribed_RNA"/>
</dbReference>
<dbReference type="PANTHER" id="PTHR28547:SF1">
    <property type="entry name" value="PROTEIN MMS22-LIKE"/>
    <property type="match status" value="1"/>
</dbReference>
<dbReference type="GO" id="GO:0006325">
    <property type="term" value="P:chromatin organization"/>
    <property type="evidence" value="ECO:0007669"/>
    <property type="project" value="UniProtKB-KW"/>
</dbReference>
<feature type="domain" description="Protein MMS22-like N-terminal" evidence="11">
    <location>
        <begin position="188"/>
        <end position="608"/>
    </location>
</feature>
<dbReference type="Pfam" id="PF14911">
    <property type="entry name" value="MMS22L_C"/>
    <property type="match status" value="1"/>
</dbReference>
<keyword evidence="5" id="KW-0158">Chromosome</keyword>
<sequence length="1099" mass="125024">MFDCKDRPVELSSFVGADVRQLVEVNRYRENYSERSVPEDEDVPAVLFGLEFYYLDDAMLQQLALEARTSMCHLSDSNVWQELGNTESWRLGVEVGRFFRVLIGSLNTEEDALYKEEELLEAISVVTNCLPGIGRLVEGFGGISVRRIDPVSYGYFHVALEWRWYALLLMHEVHRSVSGKVDLQVAYRELLEGLVRLAFIKFNDRSTQNELTEELQFYCPCVKNVWIGMVSLAASSGVEFWTSLQSALEKILNEMQAKSLTRTKSNSLLFQVWVVHGIASLYQYRLLDETTFKETPIITLPPDYTILDRVLKEVILGALSEDSMRTFLLLLKPIYTKWWPTKYDVVITLWEYFSKRLNSPFQLPQEPPINLACVSRSPKAVIEQANLHSTQEAFDTLTHLTSSFKSYITLMTFMLRHLSNSAQKTKVQILFNRTILRFAPPKLTSLTEQAIYNYTLLTLAMVQATPYQDDYPRLSKQMLHFNLDQLAPHSDVEVALRRITVLVLANMALTILFTERAFDKSNHLRQVLEGLGRAYRKFGDRLQTVAPIVAEAMGTVYERAFARGEFEKGDEQFLAGGDWLERYLKSCPEGELEGVMKVFSRTLDLLRRRSTSTTTTLRPDQHADFLDPLNAYVLPRIKECFTKEHNATKPIIAELAVQFTLCAPDSVTLMELVSFFAEHSTSAGLGLRLHYIKGLVGSDRMREVDERVIVRIWLKLAIQNGGEQLEELSRVVCELGEFREMCSVAEVDLCEGKDDLMGVFFKAVGDKYNEKDARGQMELSSKVNALFHQFDAWFPSPGTSLLIRIMAMLVAAIKECGQVIYKRGNSACLLHVAFSRFFLPSSVLTNRNVPNDLVLAMGKVWHRIMDVLGQMSYSEDPVLGDYVANMISKWAPQFLKFKTNADAVKPFLVFFTSRNETFVKFAFNKYLACYVELQGATPKPQAEIGLKLLTFLLEALNNAQDNFKIAMFIGLVAPSTLEHALLAHDQSPSKPVANELVSLMLSATQNGSNLIKMELKSALANFTSKHLRLDTSNYFRFMYKLADQRPEFIESLISTIRLELAETERLRGNGEDKHLRRMLNQLQGAVEASFNKANKRACL</sequence>
<evidence type="ECO:0000259" key="12">
    <source>
        <dbReference type="Pfam" id="PF14911"/>
    </source>
</evidence>
<evidence type="ECO:0000256" key="7">
    <source>
        <dbReference type="ARBA" id="ARBA00022853"/>
    </source>
</evidence>
<dbReference type="InterPro" id="IPR029425">
    <property type="entry name" value="MMS22L_N"/>
</dbReference>
<dbReference type="Pfam" id="PF14910">
    <property type="entry name" value="MMS22L_N"/>
    <property type="match status" value="1"/>
</dbReference>
<dbReference type="GO" id="GO:0031297">
    <property type="term" value="P:replication fork processing"/>
    <property type="evidence" value="ECO:0007669"/>
    <property type="project" value="InterPro"/>
</dbReference>
<evidence type="ECO:0000256" key="1">
    <source>
        <dbReference type="ARBA" id="ARBA00004123"/>
    </source>
</evidence>
<comment type="subcellular location">
    <subcellularLocation>
        <location evidence="2">Chromosome</location>
    </subcellularLocation>
    <subcellularLocation>
        <location evidence="1">Nucleus</location>
    </subcellularLocation>
</comment>